<dbReference type="SUPFAM" id="SSF53850">
    <property type="entry name" value="Periplasmic binding protein-like II"/>
    <property type="match status" value="1"/>
</dbReference>
<proteinExistence type="predicted"/>
<protein>
    <recommendedName>
        <fullName evidence="1">Transferrin-like domain-containing protein</fullName>
    </recommendedName>
</protein>
<dbReference type="PRINTS" id="PR00422">
    <property type="entry name" value="TRANSFERRIN"/>
</dbReference>
<organism evidence="2 3">
    <name type="scientific">Ranitomeya imitator</name>
    <name type="common">mimic poison frog</name>
    <dbReference type="NCBI Taxonomy" id="111125"/>
    <lineage>
        <taxon>Eukaryota</taxon>
        <taxon>Metazoa</taxon>
        <taxon>Chordata</taxon>
        <taxon>Craniata</taxon>
        <taxon>Vertebrata</taxon>
        <taxon>Euteleostomi</taxon>
        <taxon>Amphibia</taxon>
        <taxon>Batrachia</taxon>
        <taxon>Anura</taxon>
        <taxon>Neobatrachia</taxon>
        <taxon>Hyloidea</taxon>
        <taxon>Dendrobatidae</taxon>
        <taxon>Dendrobatinae</taxon>
        <taxon>Ranitomeya</taxon>
    </lineage>
</organism>
<dbReference type="SMART" id="SM00094">
    <property type="entry name" value="TR_FER"/>
    <property type="match status" value="1"/>
</dbReference>
<dbReference type="InterPro" id="IPR001156">
    <property type="entry name" value="Transferrin-like_dom"/>
</dbReference>
<dbReference type="Pfam" id="PF00405">
    <property type="entry name" value="Transferrin"/>
    <property type="match status" value="1"/>
</dbReference>
<evidence type="ECO:0000259" key="1">
    <source>
        <dbReference type="PROSITE" id="PS51408"/>
    </source>
</evidence>
<dbReference type="Proteomes" id="UP001176940">
    <property type="component" value="Unassembled WGS sequence"/>
</dbReference>
<keyword evidence="3" id="KW-1185">Reference proteome</keyword>
<feature type="domain" description="Transferrin-like" evidence="1">
    <location>
        <begin position="1"/>
        <end position="207"/>
    </location>
</feature>
<dbReference type="PANTHER" id="PTHR11485:SF31">
    <property type="entry name" value="SEROTRANSFERRIN"/>
    <property type="match status" value="1"/>
</dbReference>
<dbReference type="Gene3D" id="3.40.190.10">
    <property type="entry name" value="Periplasmic binding protein-like II"/>
    <property type="match status" value="1"/>
</dbReference>
<dbReference type="EMBL" id="CAUEEQ010019582">
    <property type="protein sequence ID" value="CAJ0942010.1"/>
    <property type="molecule type" value="Genomic_DNA"/>
</dbReference>
<gene>
    <name evidence="2" type="ORF">RIMI_LOCUS9440931</name>
</gene>
<sequence length="221" mass="25234">MQVGTYYVTVRKGKATDFHLDKGTLELPSDRPDSAYPVIRHPGLWMLKPSVKKVNMMRWKQLCLVEKGDVAFVPHTAIFENTDGKNTALWAKDLKSTDFELLCPDGSRAPVSDYKKCKISGIANQVTVTRPESVKDVVRITQNQQSLYGQAGSQKDMFQMFSSSYGQNLLFNDRTQCLFEFDRMLDRDIMDDYFSKPFQHFIRDNDCLPKSALASACSFHH</sequence>
<accession>A0ABN9LKK7</accession>
<reference evidence="2" key="1">
    <citation type="submission" date="2023-07" db="EMBL/GenBank/DDBJ databases">
        <authorList>
            <person name="Stuckert A."/>
        </authorList>
    </citation>
    <scope>NUCLEOTIDE SEQUENCE</scope>
</reference>
<dbReference type="PANTHER" id="PTHR11485">
    <property type="entry name" value="TRANSFERRIN"/>
    <property type="match status" value="1"/>
</dbReference>
<evidence type="ECO:0000313" key="2">
    <source>
        <dbReference type="EMBL" id="CAJ0942010.1"/>
    </source>
</evidence>
<name>A0ABN9LKK7_9NEOB</name>
<evidence type="ECO:0000313" key="3">
    <source>
        <dbReference type="Proteomes" id="UP001176940"/>
    </source>
</evidence>
<dbReference type="PROSITE" id="PS51408">
    <property type="entry name" value="TRANSFERRIN_LIKE_4"/>
    <property type="match status" value="1"/>
</dbReference>
<comment type="caution">
    <text evidence="2">The sequence shown here is derived from an EMBL/GenBank/DDBJ whole genome shotgun (WGS) entry which is preliminary data.</text>
</comment>